<evidence type="ECO:0000313" key="2">
    <source>
        <dbReference type="EMBL" id="PIC49335.1"/>
    </source>
</evidence>
<accession>A0A2G5VC28</accession>
<dbReference type="Proteomes" id="UP000230233">
    <property type="component" value="Chromosome II"/>
</dbReference>
<sequence>MAEQGEAHLGEEQNQNLAQRMIALPRLEERYIVPPEIPNVRDQGLLGDILQEDEEEEEDEEDEEMDEQDDEMDEQDDQMREEIWRQARQQVGQVVQNGVLQRPDAPNRRPPIDPYSHIFEKARGIFRARECKEDDIFESFKLGNDTERCEICNQDIVRTEFLDHLKPCAQQNGKDVKETHIPEYRFLSTNYMLDQKMFEIRDKLEIKFLEVLWNKENVDTMNCILCRTFEEHMNGDCMPDYQKQAFFHYMDGMLNMHMFYYEHLMELKKERGEEEIRQAHENGFERMKAEVDQRFPGDNVIAEDNRQREYREFQERVAEANQKEIREYWVRKNEQSRSQWEFKKRQVEAIARREAELIHEYLKSNNRRKDLDKVIEYRKILRDQGWEAAEEFDRATFPTPQNVPDARNEETRIWLREIVRRQREGLI</sequence>
<dbReference type="AlphaFoldDB" id="A0A2G5VC28"/>
<protein>
    <submittedName>
        <fullName evidence="2">Uncharacterized protein</fullName>
    </submittedName>
</protein>
<organism evidence="2 3">
    <name type="scientific">Caenorhabditis nigoni</name>
    <dbReference type="NCBI Taxonomy" id="1611254"/>
    <lineage>
        <taxon>Eukaryota</taxon>
        <taxon>Metazoa</taxon>
        <taxon>Ecdysozoa</taxon>
        <taxon>Nematoda</taxon>
        <taxon>Chromadorea</taxon>
        <taxon>Rhabditida</taxon>
        <taxon>Rhabditina</taxon>
        <taxon>Rhabditomorpha</taxon>
        <taxon>Rhabditoidea</taxon>
        <taxon>Rhabditidae</taxon>
        <taxon>Peloderinae</taxon>
        <taxon>Caenorhabditis</taxon>
    </lineage>
</organism>
<evidence type="ECO:0000313" key="3">
    <source>
        <dbReference type="Proteomes" id="UP000230233"/>
    </source>
</evidence>
<proteinExistence type="predicted"/>
<dbReference type="EMBL" id="PDUG01000002">
    <property type="protein sequence ID" value="PIC49335.1"/>
    <property type="molecule type" value="Genomic_DNA"/>
</dbReference>
<name>A0A2G5VC28_9PELO</name>
<evidence type="ECO:0000256" key="1">
    <source>
        <dbReference type="SAM" id="MobiDB-lite"/>
    </source>
</evidence>
<reference evidence="3" key="1">
    <citation type="submission" date="2017-10" db="EMBL/GenBank/DDBJ databases">
        <title>Rapid genome shrinkage in a self-fertile nematode reveals novel sperm competition proteins.</title>
        <authorList>
            <person name="Yin D."/>
            <person name="Schwarz E.M."/>
            <person name="Thomas C.G."/>
            <person name="Felde R.L."/>
            <person name="Korf I.F."/>
            <person name="Cutter A.D."/>
            <person name="Schartner C.M."/>
            <person name="Ralston E.J."/>
            <person name="Meyer B.J."/>
            <person name="Haag E.S."/>
        </authorList>
    </citation>
    <scope>NUCLEOTIDE SEQUENCE [LARGE SCALE GENOMIC DNA]</scope>
    <source>
        <strain evidence="3">JU1422</strain>
    </source>
</reference>
<dbReference type="OrthoDB" id="5887280at2759"/>
<comment type="caution">
    <text evidence="2">The sequence shown here is derived from an EMBL/GenBank/DDBJ whole genome shotgun (WGS) entry which is preliminary data.</text>
</comment>
<keyword evidence="3" id="KW-1185">Reference proteome</keyword>
<feature type="compositionally biased region" description="Acidic residues" evidence="1">
    <location>
        <begin position="50"/>
        <end position="76"/>
    </location>
</feature>
<feature type="region of interest" description="Disordered" evidence="1">
    <location>
        <begin position="38"/>
        <end position="78"/>
    </location>
</feature>
<gene>
    <name evidence="2" type="primary">Cnig_chr_II.g7975</name>
    <name evidence="2" type="ORF">B9Z55_007975</name>
</gene>